<dbReference type="AlphaFoldDB" id="W1S3L7"/>
<feature type="chain" id="PRO_5004809766" description="Water stress and hypersensitive response domain-containing protein" evidence="2">
    <location>
        <begin position="28"/>
        <end position="288"/>
    </location>
</feature>
<dbReference type="InterPro" id="IPR013990">
    <property type="entry name" value="WHy-dom"/>
</dbReference>
<feature type="domain" description="Water stress and hypersensitive response" evidence="3">
    <location>
        <begin position="166"/>
        <end position="283"/>
    </location>
</feature>
<dbReference type="STRING" id="1208321.D104_01210"/>
<dbReference type="Proteomes" id="UP000018857">
    <property type="component" value="Unassembled WGS sequence"/>
</dbReference>
<name>W1S3L7_9GAMM</name>
<dbReference type="InterPro" id="IPR004864">
    <property type="entry name" value="LEA_2"/>
</dbReference>
<feature type="domain" description="Water stress and hypersensitive response" evidence="3">
    <location>
        <begin position="39"/>
        <end position="157"/>
    </location>
</feature>
<protein>
    <recommendedName>
        <fullName evidence="3">Water stress and hypersensitive response domain-containing protein</fullName>
    </recommendedName>
</protein>
<proteinExistence type="inferred from homology"/>
<dbReference type="Pfam" id="PF03168">
    <property type="entry name" value="LEA_2"/>
    <property type="match status" value="2"/>
</dbReference>
<dbReference type="PATRIC" id="fig|1208321.3.peg.244"/>
<dbReference type="PROSITE" id="PS51257">
    <property type="entry name" value="PROKAR_LIPOPROTEIN"/>
    <property type="match status" value="1"/>
</dbReference>
<dbReference type="PANTHER" id="PTHR31459">
    <property type="match status" value="1"/>
</dbReference>
<feature type="signal peptide" evidence="2">
    <location>
        <begin position="1"/>
        <end position="27"/>
    </location>
</feature>
<dbReference type="SMART" id="SM00769">
    <property type="entry name" value="WHy"/>
    <property type="match status" value="2"/>
</dbReference>
<accession>W1S3L7</accession>
<reference evidence="4 5" key="1">
    <citation type="journal article" date="2014" name="Genome Announc.">
        <title>Draft Genome Sequence of Marinomonas sp. Strain D104, a Polycyclic Aromatic Hydrocarbon-Degrading Bacterium from the Deep-Sea Sediment of the Arctic Ocean.</title>
        <authorList>
            <person name="Dong C."/>
            <person name="Bai X."/>
            <person name="Lai Q."/>
            <person name="Xie Y."/>
            <person name="Chen X."/>
            <person name="Shao Z."/>
        </authorList>
    </citation>
    <scope>NUCLEOTIDE SEQUENCE [LARGE SCALE GENOMIC DNA]</scope>
    <source>
        <strain evidence="4 5">D104</strain>
    </source>
</reference>
<gene>
    <name evidence="4" type="ORF">D104_01210</name>
</gene>
<evidence type="ECO:0000259" key="3">
    <source>
        <dbReference type="SMART" id="SM00769"/>
    </source>
</evidence>
<organism evidence="4 5">
    <name type="scientific">Marinomonas profundimaris</name>
    <dbReference type="NCBI Taxonomy" id="1208321"/>
    <lineage>
        <taxon>Bacteria</taxon>
        <taxon>Pseudomonadati</taxon>
        <taxon>Pseudomonadota</taxon>
        <taxon>Gammaproteobacteria</taxon>
        <taxon>Oceanospirillales</taxon>
        <taxon>Oceanospirillaceae</taxon>
        <taxon>Marinomonas</taxon>
    </lineage>
</organism>
<dbReference type="RefSeq" id="WP_024022465.1">
    <property type="nucleotide sequence ID" value="NZ_AYOZ01000001.1"/>
</dbReference>
<evidence type="ECO:0000256" key="2">
    <source>
        <dbReference type="SAM" id="SignalP"/>
    </source>
</evidence>
<dbReference type="SUPFAM" id="SSF117070">
    <property type="entry name" value="LEA14-like"/>
    <property type="match status" value="2"/>
</dbReference>
<evidence type="ECO:0000313" key="5">
    <source>
        <dbReference type="Proteomes" id="UP000018857"/>
    </source>
</evidence>
<keyword evidence="5" id="KW-1185">Reference proteome</keyword>
<dbReference type="GO" id="GO:0009269">
    <property type="term" value="P:response to desiccation"/>
    <property type="evidence" value="ECO:0007669"/>
    <property type="project" value="InterPro"/>
</dbReference>
<dbReference type="Gene3D" id="2.60.40.1820">
    <property type="match status" value="2"/>
</dbReference>
<sequence length="288" mass="31030">MMIYRRNTCFYTFFCAAVIVLLSGCSALQKTMEVSKPKALVTGVSVDSLSMEAVTLLVDVEVSNPNSFAIKTAGFDLDFLINDRKIASVAQADSNLTLPAKGKNSLQLPVTLTFDQVMKSVEGLSTNTEFNYAIDGNVVVNLPVLGDWNMPVSFSGVLPIPKQPEVVFKEVSVDAIGFSGVQLHVDLSITNPNVFEINLQDVSYALKAEGQSLGQGEIQSIDLPKGSTQTLSIPLSIGISDMGMNLYRLLTSSDPVAVDVNVGAKVDTDIAGWRSTPLQFKTQQVLSR</sequence>
<evidence type="ECO:0000256" key="1">
    <source>
        <dbReference type="ARBA" id="ARBA00005960"/>
    </source>
</evidence>
<evidence type="ECO:0000313" key="4">
    <source>
        <dbReference type="EMBL" id="ETI62604.1"/>
    </source>
</evidence>
<dbReference type="OrthoDB" id="6116190at2"/>
<dbReference type="EMBL" id="AYOZ01000001">
    <property type="protein sequence ID" value="ETI62604.1"/>
    <property type="molecule type" value="Genomic_DNA"/>
</dbReference>
<keyword evidence="2" id="KW-0732">Signal</keyword>
<dbReference type="InterPro" id="IPR045043">
    <property type="entry name" value="Lea14-like"/>
</dbReference>
<dbReference type="eggNOG" id="COG5608">
    <property type="taxonomic scope" value="Bacteria"/>
</dbReference>
<dbReference type="PANTHER" id="PTHR31459:SF2">
    <property type="entry name" value="OS03G0843300 PROTEIN"/>
    <property type="match status" value="1"/>
</dbReference>
<comment type="similarity">
    <text evidence="1">Belongs to the LEA type 2 family.</text>
</comment>
<comment type="caution">
    <text evidence="4">The sequence shown here is derived from an EMBL/GenBank/DDBJ whole genome shotgun (WGS) entry which is preliminary data.</text>
</comment>